<comment type="caution">
    <text evidence="8">The sequence shown here is derived from an EMBL/GenBank/DDBJ whole genome shotgun (WGS) entry which is preliminary data.</text>
</comment>
<feature type="domain" description="FCP1 homology" evidence="7">
    <location>
        <begin position="2"/>
        <end position="98"/>
    </location>
</feature>
<evidence type="ECO:0000256" key="2">
    <source>
        <dbReference type="ARBA" id="ARBA00013081"/>
    </source>
</evidence>
<feature type="non-terminal residue" evidence="8">
    <location>
        <position position="98"/>
    </location>
</feature>
<dbReference type="GO" id="GO:0008420">
    <property type="term" value="F:RNA polymerase II CTD heptapeptide repeat phosphatase activity"/>
    <property type="evidence" value="ECO:0007669"/>
    <property type="project" value="InterPro"/>
</dbReference>
<comment type="subcellular location">
    <subcellularLocation>
        <location evidence="1">Nucleus</location>
    </subcellularLocation>
</comment>
<protein>
    <recommendedName>
        <fullName evidence="2">protein-serine/threonine phosphatase</fullName>
        <ecNumber evidence="2">3.1.3.16</ecNumber>
    </recommendedName>
</protein>
<evidence type="ECO:0000313" key="9">
    <source>
        <dbReference type="Proteomes" id="UP000485058"/>
    </source>
</evidence>
<dbReference type="PANTHER" id="PTHR23081">
    <property type="entry name" value="RNA POLYMERASE II CTD PHOSPHATASE"/>
    <property type="match status" value="1"/>
</dbReference>
<sequence length="98" mass="11094">MDEDVEPQVLEDLQAELAAELADWGDAGSPTTVSPEHAAQLESILQQEAGHTHRLLYCLRDKNLWTKLRPFVHQFLEACQPLFEMHIYTMGDRAYAAA</sequence>
<evidence type="ECO:0000313" key="8">
    <source>
        <dbReference type="EMBL" id="GFH22061.1"/>
    </source>
</evidence>
<dbReference type="InterPro" id="IPR004274">
    <property type="entry name" value="FCP1_dom"/>
</dbReference>
<dbReference type="EC" id="3.1.3.16" evidence="2"/>
<evidence type="ECO:0000256" key="6">
    <source>
        <dbReference type="ARBA" id="ARBA00048336"/>
    </source>
</evidence>
<keyword evidence="9" id="KW-1185">Reference proteome</keyword>
<dbReference type="GO" id="GO:0005634">
    <property type="term" value="C:nucleus"/>
    <property type="evidence" value="ECO:0007669"/>
    <property type="project" value="UniProtKB-SubCell"/>
</dbReference>
<dbReference type="InterPro" id="IPR023214">
    <property type="entry name" value="HAD_sf"/>
</dbReference>
<comment type="catalytic activity">
    <reaction evidence="6">
        <text>O-phospho-L-threonyl-[protein] + H2O = L-threonyl-[protein] + phosphate</text>
        <dbReference type="Rhea" id="RHEA:47004"/>
        <dbReference type="Rhea" id="RHEA-COMP:11060"/>
        <dbReference type="Rhea" id="RHEA-COMP:11605"/>
        <dbReference type="ChEBI" id="CHEBI:15377"/>
        <dbReference type="ChEBI" id="CHEBI:30013"/>
        <dbReference type="ChEBI" id="CHEBI:43474"/>
        <dbReference type="ChEBI" id="CHEBI:61977"/>
        <dbReference type="EC" id="3.1.3.16"/>
    </reaction>
</comment>
<evidence type="ECO:0000256" key="1">
    <source>
        <dbReference type="ARBA" id="ARBA00004123"/>
    </source>
</evidence>
<comment type="catalytic activity">
    <reaction evidence="5">
        <text>O-phospho-L-seryl-[protein] + H2O = L-seryl-[protein] + phosphate</text>
        <dbReference type="Rhea" id="RHEA:20629"/>
        <dbReference type="Rhea" id="RHEA-COMP:9863"/>
        <dbReference type="Rhea" id="RHEA-COMP:11604"/>
        <dbReference type="ChEBI" id="CHEBI:15377"/>
        <dbReference type="ChEBI" id="CHEBI:29999"/>
        <dbReference type="ChEBI" id="CHEBI:43474"/>
        <dbReference type="ChEBI" id="CHEBI:83421"/>
        <dbReference type="EC" id="3.1.3.16"/>
    </reaction>
</comment>
<dbReference type="PANTHER" id="PTHR23081:SF36">
    <property type="entry name" value="RNA POLYMERASE II SUBUNIT A C-TERMINAL DOMAIN PHOSPHATASE"/>
    <property type="match status" value="1"/>
</dbReference>
<keyword evidence="4" id="KW-0539">Nucleus</keyword>
<gene>
    <name evidence="8" type="ORF">HaLaN_19466</name>
</gene>
<dbReference type="SUPFAM" id="SSF56784">
    <property type="entry name" value="HAD-like"/>
    <property type="match status" value="1"/>
</dbReference>
<accession>A0A699ZIG8</accession>
<keyword evidence="3" id="KW-0378">Hydrolase</keyword>
<evidence type="ECO:0000259" key="7">
    <source>
        <dbReference type="PROSITE" id="PS50969"/>
    </source>
</evidence>
<dbReference type="EMBL" id="BLLF01001959">
    <property type="protein sequence ID" value="GFH22061.1"/>
    <property type="molecule type" value="Genomic_DNA"/>
</dbReference>
<evidence type="ECO:0000256" key="4">
    <source>
        <dbReference type="ARBA" id="ARBA00023242"/>
    </source>
</evidence>
<dbReference type="AlphaFoldDB" id="A0A699ZIG8"/>
<dbReference type="Gene3D" id="3.40.50.1000">
    <property type="entry name" value="HAD superfamily/HAD-like"/>
    <property type="match status" value="1"/>
</dbReference>
<evidence type="ECO:0000256" key="5">
    <source>
        <dbReference type="ARBA" id="ARBA00047761"/>
    </source>
</evidence>
<dbReference type="InterPro" id="IPR036412">
    <property type="entry name" value="HAD-like_sf"/>
</dbReference>
<feature type="non-terminal residue" evidence="8">
    <location>
        <position position="1"/>
    </location>
</feature>
<reference evidence="8 9" key="1">
    <citation type="submission" date="2020-02" db="EMBL/GenBank/DDBJ databases">
        <title>Draft genome sequence of Haematococcus lacustris strain NIES-144.</title>
        <authorList>
            <person name="Morimoto D."/>
            <person name="Nakagawa S."/>
            <person name="Yoshida T."/>
            <person name="Sawayama S."/>
        </authorList>
    </citation>
    <scope>NUCLEOTIDE SEQUENCE [LARGE SCALE GENOMIC DNA]</scope>
    <source>
        <strain evidence="8 9">NIES-144</strain>
    </source>
</reference>
<dbReference type="Proteomes" id="UP000485058">
    <property type="component" value="Unassembled WGS sequence"/>
</dbReference>
<dbReference type="PROSITE" id="PS50969">
    <property type="entry name" value="FCP1"/>
    <property type="match status" value="1"/>
</dbReference>
<dbReference type="InterPro" id="IPR039189">
    <property type="entry name" value="Fcp1"/>
</dbReference>
<name>A0A699ZIG8_HAELA</name>
<proteinExistence type="predicted"/>
<organism evidence="8 9">
    <name type="scientific">Haematococcus lacustris</name>
    <name type="common">Green alga</name>
    <name type="synonym">Haematococcus pluvialis</name>
    <dbReference type="NCBI Taxonomy" id="44745"/>
    <lineage>
        <taxon>Eukaryota</taxon>
        <taxon>Viridiplantae</taxon>
        <taxon>Chlorophyta</taxon>
        <taxon>core chlorophytes</taxon>
        <taxon>Chlorophyceae</taxon>
        <taxon>CS clade</taxon>
        <taxon>Chlamydomonadales</taxon>
        <taxon>Haematococcaceae</taxon>
        <taxon>Haematococcus</taxon>
    </lineage>
</organism>
<dbReference type="Pfam" id="PF03031">
    <property type="entry name" value="NIF"/>
    <property type="match status" value="1"/>
</dbReference>
<evidence type="ECO:0000256" key="3">
    <source>
        <dbReference type="ARBA" id="ARBA00022801"/>
    </source>
</evidence>